<sequence length="751" mass="85237">MNTAWSLYYMYVSGTSIITNTPLPWGYQETAKVAKNEVPSSLIDFFSIVSQNNNSDANSLTLKRPYEIMTTTPSYFHHLYHTSAPQMVMSIDEDMILKVIDKKITLGTIEMRMVAALALSWIIITLGTIEMRMVAALALSWIIVCMCTMHNSVHTMNRIVYVTATLPLLILAILFARVIHLPGAWEGINLLYPTFDRIMEKSVWQNAVKLIFFDMQVGVGVLISISKHNRFHTNVFRDAVLMVTMDMIVSLLAAAVAFGFLGFLAFKLKSSDIRAMCRGQIAPHLLWDQILRSMTYMQPYEAAIFSFMYQLMLALGAIECTFTLCESFASAFDCKIPFLKNRPCFLRGLVAIVLFFLTIPCCFQSGVHVYNLLVHYSMHWNIKIVALCAIECTFTLCESFASALDCKIPFLKNRPCFLRGLVAIVLFFLTIPCCFQSGVHVYNLLVHYSMHWNIKIVALCQFAVIVFIYGVDNLFRDISLMLRLPPTGIQVRWMRYLGPTGMYVKHAWTWMCPTVVLIAICFDLFIRETGKQQKKVGDSQFWHFLSLISIIPLPAFIVYYIYKKDKSAFKATAWKALQMPYDDSTICTTLLSQETELDSIVTERPKDCVPPEMDSKTKAKYDNPVEFCISKGPYFDMSKPVFDSYSRLTTDKLTNLQNAQSNKELLLPPESAIEESDEDESENESLSTENSSDDERLLRNVPSPAPFSSFVNLNALTGQPGFLSTTPVPSFSLQPRQSEQIKGEVPPEYKE</sequence>
<accession>A0AC35FFV4</accession>
<protein>
    <submittedName>
        <fullName evidence="2">Uncharacterized protein</fullName>
    </submittedName>
</protein>
<dbReference type="Proteomes" id="UP000887580">
    <property type="component" value="Unplaced"/>
</dbReference>
<name>A0AC35FFV4_9BILA</name>
<evidence type="ECO:0000313" key="2">
    <source>
        <dbReference type="WBParaSite" id="PS1159_v2.g17073.t1"/>
    </source>
</evidence>
<evidence type="ECO:0000313" key="1">
    <source>
        <dbReference type="Proteomes" id="UP000887580"/>
    </source>
</evidence>
<dbReference type="WBParaSite" id="PS1159_v2.g17073.t1">
    <property type="protein sequence ID" value="PS1159_v2.g17073.t1"/>
    <property type="gene ID" value="PS1159_v2.g17073"/>
</dbReference>
<proteinExistence type="predicted"/>
<reference evidence="2" key="1">
    <citation type="submission" date="2022-11" db="UniProtKB">
        <authorList>
            <consortium name="WormBaseParasite"/>
        </authorList>
    </citation>
    <scope>IDENTIFICATION</scope>
</reference>
<organism evidence="1 2">
    <name type="scientific">Panagrolaimus sp. PS1159</name>
    <dbReference type="NCBI Taxonomy" id="55785"/>
    <lineage>
        <taxon>Eukaryota</taxon>
        <taxon>Metazoa</taxon>
        <taxon>Ecdysozoa</taxon>
        <taxon>Nematoda</taxon>
        <taxon>Chromadorea</taxon>
        <taxon>Rhabditida</taxon>
        <taxon>Tylenchina</taxon>
        <taxon>Panagrolaimomorpha</taxon>
        <taxon>Panagrolaimoidea</taxon>
        <taxon>Panagrolaimidae</taxon>
        <taxon>Panagrolaimus</taxon>
    </lineage>
</organism>